<protein>
    <submittedName>
        <fullName evidence="3">SLOG family protein</fullName>
    </submittedName>
</protein>
<dbReference type="RefSeq" id="WP_279332778.1">
    <property type="nucleotide sequence ID" value="NZ_CP121682.1"/>
</dbReference>
<proteinExistence type="predicted"/>
<evidence type="ECO:0000256" key="1">
    <source>
        <dbReference type="SAM" id="MobiDB-lite"/>
    </source>
</evidence>
<feature type="region of interest" description="Disordered" evidence="1">
    <location>
        <begin position="152"/>
        <end position="177"/>
    </location>
</feature>
<evidence type="ECO:0000313" key="3">
    <source>
        <dbReference type="EMBL" id="WGD39761.1"/>
    </source>
</evidence>
<dbReference type="InterPro" id="IPR019627">
    <property type="entry name" value="YAcAr"/>
</dbReference>
<feature type="domain" description="YspA cpYpsA-related SLOG" evidence="2">
    <location>
        <begin position="2"/>
        <end position="52"/>
    </location>
</feature>
<dbReference type="Pfam" id="PF10686">
    <property type="entry name" value="YAcAr"/>
    <property type="match status" value="1"/>
</dbReference>
<evidence type="ECO:0000259" key="2">
    <source>
        <dbReference type="Pfam" id="PF10686"/>
    </source>
</evidence>
<name>A0ABY8JYL0_9ACTN</name>
<dbReference type="EMBL" id="CP121682">
    <property type="protein sequence ID" value="WGD39761.1"/>
    <property type="molecule type" value="Genomic_DNA"/>
</dbReference>
<dbReference type="Proteomes" id="UP001216440">
    <property type="component" value="Chromosome"/>
</dbReference>
<organism evidence="3 4">
    <name type="scientific">Streptomyces cathayae</name>
    <dbReference type="NCBI Taxonomy" id="3031124"/>
    <lineage>
        <taxon>Bacteria</taxon>
        <taxon>Bacillati</taxon>
        <taxon>Actinomycetota</taxon>
        <taxon>Actinomycetes</taxon>
        <taxon>Kitasatosporales</taxon>
        <taxon>Streptomycetaceae</taxon>
        <taxon>Streptomyces</taxon>
    </lineage>
</organism>
<keyword evidence="4" id="KW-1185">Reference proteome</keyword>
<reference evidence="3 4" key="1">
    <citation type="submission" date="2023-03" db="EMBL/GenBank/DDBJ databases">
        <authorList>
            <person name="Mo P."/>
        </authorList>
    </citation>
    <scope>NUCLEOTIDE SEQUENCE [LARGE SCALE GENOMIC DNA]</scope>
    <source>
        <strain evidence="3 4">HUAS 5</strain>
    </source>
</reference>
<accession>A0ABY8JYL0</accession>
<sequence length="177" mass="19749">MCGSRRWPWPHTVEAVLDRLTARYGQGLVVIEGAATGADRAAHGWCRRHGLGEGRHRCYPMDWSAEKRSRPDRWRMAGPERNTRMLLNEQPRLVIAFHDHFNPSSGGTSDMALRAALSQVPVWLVPGPDVTVGTWMRPGIFPADRSRRVAAELRAAQGRQSRAQDHLGVPGDSRDPS</sequence>
<evidence type="ECO:0000313" key="4">
    <source>
        <dbReference type="Proteomes" id="UP001216440"/>
    </source>
</evidence>
<gene>
    <name evidence="3" type="ORF">PYS65_06245</name>
</gene>